<feature type="transmembrane region" description="Helical" evidence="6">
    <location>
        <begin position="254"/>
        <end position="273"/>
    </location>
</feature>
<dbReference type="PANTHER" id="PTHR43701">
    <property type="entry name" value="MEMBRANE TRANSPORTER PROTEIN MJ0441-RELATED"/>
    <property type="match status" value="1"/>
</dbReference>
<dbReference type="EMBL" id="DXHR01000018">
    <property type="protein sequence ID" value="HIW12593.1"/>
    <property type="molecule type" value="Genomic_DNA"/>
</dbReference>
<keyword evidence="6" id="KW-1003">Cell membrane</keyword>
<organism evidence="7 8">
    <name type="scientific">Candidatus Salinicoccus stercoripullorum</name>
    <dbReference type="NCBI Taxonomy" id="2838756"/>
    <lineage>
        <taxon>Bacteria</taxon>
        <taxon>Bacillati</taxon>
        <taxon>Bacillota</taxon>
        <taxon>Bacilli</taxon>
        <taxon>Bacillales</taxon>
        <taxon>Staphylococcaceae</taxon>
        <taxon>Salinicoccus</taxon>
    </lineage>
</organism>
<evidence type="ECO:0000256" key="1">
    <source>
        <dbReference type="ARBA" id="ARBA00004141"/>
    </source>
</evidence>
<dbReference type="InterPro" id="IPR002781">
    <property type="entry name" value="TM_pro_TauE-like"/>
</dbReference>
<feature type="transmembrane region" description="Helical" evidence="6">
    <location>
        <begin position="193"/>
        <end position="217"/>
    </location>
</feature>
<comment type="subcellular location">
    <subcellularLocation>
        <location evidence="6">Cell membrane</location>
        <topology evidence="6">Multi-pass membrane protein</topology>
    </subcellularLocation>
    <subcellularLocation>
        <location evidence="1">Membrane</location>
        <topology evidence="1">Multi-pass membrane protein</topology>
    </subcellularLocation>
</comment>
<reference evidence="7" key="2">
    <citation type="submission" date="2021-04" db="EMBL/GenBank/DDBJ databases">
        <authorList>
            <person name="Gilroy R."/>
        </authorList>
    </citation>
    <scope>NUCLEOTIDE SEQUENCE</scope>
    <source>
        <strain evidence="7">ChiHjej13B12-752</strain>
    </source>
</reference>
<evidence type="ECO:0000256" key="3">
    <source>
        <dbReference type="ARBA" id="ARBA00022692"/>
    </source>
</evidence>
<evidence type="ECO:0000256" key="6">
    <source>
        <dbReference type="RuleBase" id="RU363041"/>
    </source>
</evidence>
<feature type="transmembrane region" description="Helical" evidence="6">
    <location>
        <begin position="108"/>
        <end position="127"/>
    </location>
</feature>
<dbReference type="Proteomes" id="UP000823989">
    <property type="component" value="Unassembled WGS sequence"/>
</dbReference>
<feature type="transmembrane region" description="Helical" evidence="6">
    <location>
        <begin position="6"/>
        <end position="37"/>
    </location>
</feature>
<dbReference type="PANTHER" id="PTHR43701:SF2">
    <property type="entry name" value="MEMBRANE TRANSPORTER PROTEIN YJNA-RELATED"/>
    <property type="match status" value="1"/>
</dbReference>
<keyword evidence="3 6" id="KW-0812">Transmembrane</keyword>
<feature type="transmembrane region" description="Helical" evidence="6">
    <location>
        <begin position="154"/>
        <end position="181"/>
    </location>
</feature>
<evidence type="ECO:0000313" key="8">
    <source>
        <dbReference type="Proteomes" id="UP000823989"/>
    </source>
</evidence>
<feature type="transmembrane region" description="Helical" evidence="6">
    <location>
        <begin position="49"/>
        <end position="69"/>
    </location>
</feature>
<evidence type="ECO:0000256" key="4">
    <source>
        <dbReference type="ARBA" id="ARBA00022989"/>
    </source>
</evidence>
<dbReference type="InterPro" id="IPR051598">
    <property type="entry name" value="TSUP/Inactive_protease-like"/>
</dbReference>
<gene>
    <name evidence="7" type="ORF">H9891_05460</name>
</gene>
<comment type="caution">
    <text evidence="7">The sequence shown here is derived from an EMBL/GenBank/DDBJ whole genome shotgun (WGS) entry which is preliminary data.</text>
</comment>
<keyword evidence="4 6" id="KW-1133">Transmembrane helix</keyword>
<dbReference type="GO" id="GO:0005886">
    <property type="term" value="C:plasma membrane"/>
    <property type="evidence" value="ECO:0007669"/>
    <property type="project" value="UniProtKB-SubCell"/>
</dbReference>
<evidence type="ECO:0000313" key="7">
    <source>
        <dbReference type="EMBL" id="HIW12593.1"/>
    </source>
</evidence>
<feature type="transmembrane region" description="Helical" evidence="6">
    <location>
        <begin position="81"/>
        <end position="101"/>
    </location>
</feature>
<dbReference type="AlphaFoldDB" id="A0A9D1QGE7"/>
<name>A0A9D1QGE7_9STAP</name>
<dbReference type="Pfam" id="PF01925">
    <property type="entry name" value="TauE"/>
    <property type="match status" value="1"/>
</dbReference>
<protein>
    <recommendedName>
        <fullName evidence="6">Probable membrane transporter protein</fullName>
    </recommendedName>
</protein>
<evidence type="ECO:0000256" key="5">
    <source>
        <dbReference type="ARBA" id="ARBA00023136"/>
    </source>
</evidence>
<comment type="similarity">
    <text evidence="2 6">Belongs to the 4-toluene sulfonate uptake permease (TSUP) (TC 2.A.102) family.</text>
</comment>
<feature type="transmembrane region" description="Helical" evidence="6">
    <location>
        <begin position="223"/>
        <end position="242"/>
    </location>
</feature>
<evidence type="ECO:0000256" key="2">
    <source>
        <dbReference type="ARBA" id="ARBA00009142"/>
    </source>
</evidence>
<keyword evidence="5 6" id="KW-0472">Membrane</keyword>
<accession>A0A9D1QGE7</accession>
<proteinExistence type="inferred from homology"/>
<reference evidence="7" key="1">
    <citation type="journal article" date="2021" name="PeerJ">
        <title>Extensive microbial diversity within the chicken gut microbiome revealed by metagenomics and culture.</title>
        <authorList>
            <person name="Gilroy R."/>
            <person name="Ravi A."/>
            <person name="Getino M."/>
            <person name="Pursley I."/>
            <person name="Horton D.L."/>
            <person name="Alikhan N.F."/>
            <person name="Baker D."/>
            <person name="Gharbi K."/>
            <person name="Hall N."/>
            <person name="Watson M."/>
            <person name="Adriaenssens E.M."/>
            <person name="Foster-Nyarko E."/>
            <person name="Jarju S."/>
            <person name="Secka A."/>
            <person name="Antonio M."/>
            <person name="Oren A."/>
            <person name="Chaudhuri R.R."/>
            <person name="La Ragione R."/>
            <person name="Hildebrand F."/>
            <person name="Pallen M.J."/>
        </authorList>
    </citation>
    <scope>NUCLEOTIDE SEQUENCE</scope>
    <source>
        <strain evidence="7">ChiHjej13B12-752</strain>
    </source>
</reference>
<sequence>MEYLILILIGLLAAALGALIGIGGGVIIVPLLIFFGIDMGVLDRITPQTAVGTSSLVLIVIGFSAMMSYGRSNQLDRKNGTLFLIGIMPGAFVGSYASRLFTADSFNLYFGLFLMFLSTILILRNRIRPITLFQDDRYVKPHVDHMGEVHHYGFAPWIAVTSTFIVGFFTGLFGIGGGALMTPLMLIAFRMPASIAIGTSMMMVFFSGLSAASGHVLQGNVDYWYAAFILPAAFLGAKIGVWINQKFKSDSLVVVLRTVLMLLGIYMILQTILQR</sequence>